<evidence type="ECO:0000313" key="2">
    <source>
        <dbReference type="EMBL" id="GGK35727.1"/>
    </source>
</evidence>
<dbReference type="RefSeq" id="WP_189010586.1">
    <property type="nucleotide sequence ID" value="NZ_BMPP01000015.1"/>
</dbReference>
<proteinExistence type="predicted"/>
<evidence type="ECO:0000313" key="3">
    <source>
        <dbReference type="Proteomes" id="UP000647587"/>
    </source>
</evidence>
<feature type="compositionally biased region" description="Polar residues" evidence="1">
    <location>
        <begin position="49"/>
        <end position="62"/>
    </location>
</feature>
<dbReference type="Proteomes" id="UP000647587">
    <property type="component" value="Unassembled WGS sequence"/>
</dbReference>
<sequence>MSEDNSYLKDTRPLGKSVEEIERDSQNLINPPAIEQHGPGQGVAAVPPVNSTGTWPSQTAIGASTPEVPMGPVPRRDDD</sequence>
<feature type="region of interest" description="Disordered" evidence="1">
    <location>
        <begin position="1"/>
        <end position="79"/>
    </location>
</feature>
<dbReference type="EMBL" id="BMPP01000015">
    <property type="protein sequence ID" value="GGK35727.1"/>
    <property type="molecule type" value="Genomic_DNA"/>
</dbReference>
<feature type="compositionally biased region" description="Basic and acidic residues" evidence="1">
    <location>
        <begin position="1"/>
        <end position="25"/>
    </location>
</feature>
<comment type="caution">
    <text evidence="2">The sequence shown here is derived from an EMBL/GenBank/DDBJ whole genome shotgun (WGS) entry which is preliminary data.</text>
</comment>
<evidence type="ECO:0000256" key="1">
    <source>
        <dbReference type="SAM" id="MobiDB-lite"/>
    </source>
</evidence>
<gene>
    <name evidence="2" type="ORF">GCM10008955_32090</name>
</gene>
<name>A0ABQ2F347_9DEIO</name>
<reference evidence="3" key="1">
    <citation type="journal article" date="2019" name="Int. J. Syst. Evol. Microbiol.">
        <title>The Global Catalogue of Microorganisms (GCM) 10K type strain sequencing project: providing services to taxonomists for standard genome sequencing and annotation.</title>
        <authorList>
            <consortium name="The Broad Institute Genomics Platform"/>
            <consortium name="The Broad Institute Genome Sequencing Center for Infectious Disease"/>
            <person name="Wu L."/>
            <person name="Ma J."/>
        </authorList>
    </citation>
    <scope>NUCLEOTIDE SEQUENCE [LARGE SCALE GENOMIC DNA]</scope>
    <source>
        <strain evidence="3">JCM 30331</strain>
    </source>
</reference>
<protein>
    <submittedName>
        <fullName evidence="2">Uncharacterized protein</fullName>
    </submittedName>
</protein>
<accession>A0ABQ2F347</accession>
<organism evidence="2 3">
    <name type="scientific">Deinococcus malanensis</name>
    <dbReference type="NCBI Taxonomy" id="1706855"/>
    <lineage>
        <taxon>Bacteria</taxon>
        <taxon>Thermotogati</taxon>
        <taxon>Deinococcota</taxon>
        <taxon>Deinococci</taxon>
        <taxon>Deinococcales</taxon>
        <taxon>Deinococcaceae</taxon>
        <taxon>Deinococcus</taxon>
    </lineage>
</organism>
<keyword evidence="3" id="KW-1185">Reference proteome</keyword>